<dbReference type="AlphaFoldDB" id="A0A565CJH4"/>
<dbReference type="Proteomes" id="UP000489600">
    <property type="component" value="Unassembled WGS sequence"/>
</dbReference>
<evidence type="ECO:0000313" key="1">
    <source>
        <dbReference type="EMBL" id="VVB13747.1"/>
    </source>
</evidence>
<name>A0A565CJH4_9BRAS</name>
<reference evidence="1" key="1">
    <citation type="submission" date="2019-07" db="EMBL/GenBank/DDBJ databases">
        <authorList>
            <person name="Dittberner H."/>
        </authorList>
    </citation>
    <scope>NUCLEOTIDE SEQUENCE [LARGE SCALE GENOMIC DNA]</scope>
</reference>
<organism evidence="1 2">
    <name type="scientific">Arabis nemorensis</name>
    <dbReference type="NCBI Taxonomy" id="586526"/>
    <lineage>
        <taxon>Eukaryota</taxon>
        <taxon>Viridiplantae</taxon>
        <taxon>Streptophyta</taxon>
        <taxon>Embryophyta</taxon>
        <taxon>Tracheophyta</taxon>
        <taxon>Spermatophyta</taxon>
        <taxon>Magnoliopsida</taxon>
        <taxon>eudicotyledons</taxon>
        <taxon>Gunneridae</taxon>
        <taxon>Pentapetalae</taxon>
        <taxon>rosids</taxon>
        <taxon>malvids</taxon>
        <taxon>Brassicales</taxon>
        <taxon>Brassicaceae</taxon>
        <taxon>Arabideae</taxon>
        <taxon>Arabis</taxon>
    </lineage>
</organism>
<evidence type="ECO:0000313" key="2">
    <source>
        <dbReference type="Proteomes" id="UP000489600"/>
    </source>
</evidence>
<proteinExistence type="predicted"/>
<dbReference type="EMBL" id="CABITT030000008">
    <property type="protein sequence ID" value="VVB13747.1"/>
    <property type="molecule type" value="Genomic_DNA"/>
</dbReference>
<dbReference type="Pfam" id="PF03004">
    <property type="entry name" value="Transposase_24"/>
    <property type="match status" value="1"/>
</dbReference>
<dbReference type="InterPro" id="IPR004252">
    <property type="entry name" value="Probable_transposase_24"/>
</dbReference>
<keyword evidence="2" id="KW-1185">Reference proteome</keyword>
<dbReference type="OrthoDB" id="10675656at2759"/>
<sequence length="233" mass="26461">MGNKSRSGVLYAALAQSEGLEGSRHVVAVTHFQSYKREKCSAARRTKVDGMEMSKHVSGQISFEEQARRIAHEKGAPATMPELWEKTHKRNDGTWVDRRVQKLHGDVTARVEEIRWYTRRLVPRTREGKMTFTGSIPIDEEGVPYCPISSYASDPIRDKKLELAEQEIKSLKEDNRVLKEDSNSFNEIFVIGATNPAIAEMMQKKREATTTRGEGTSETLTNFVSRLFDMNSH</sequence>
<protein>
    <submittedName>
        <fullName evidence="1">Uncharacterized protein</fullName>
    </submittedName>
</protein>
<accession>A0A565CJH4</accession>
<comment type="caution">
    <text evidence="1">The sequence shown here is derived from an EMBL/GenBank/DDBJ whole genome shotgun (WGS) entry which is preliminary data.</text>
</comment>
<gene>
    <name evidence="1" type="ORF">ANE_LOCUS24191</name>
</gene>